<dbReference type="PANTHER" id="PTHR44086:SF10">
    <property type="entry name" value="THIOSULFATE SULFURTRANSFERASE_RHODANESE-LIKE DOMAIN-CONTAINING PROTEIN 3"/>
    <property type="match status" value="1"/>
</dbReference>
<accession>A0ABU2MR52</accession>
<feature type="domain" description="Rhodanese" evidence="1">
    <location>
        <begin position="26"/>
        <end position="123"/>
    </location>
</feature>
<organism evidence="2 3">
    <name type="scientific">Streptomyces litchfieldiae</name>
    <dbReference type="NCBI Taxonomy" id="3075543"/>
    <lineage>
        <taxon>Bacteria</taxon>
        <taxon>Bacillati</taxon>
        <taxon>Actinomycetota</taxon>
        <taxon>Actinomycetes</taxon>
        <taxon>Kitasatosporales</taxon>
        <taxon>Streptomycetaceae</taxon>
        <taxon>Streptomyces</taxon>
    </lineage>
</organism>
<dbReference type="SMART" id="SM00450">
    <property type="entry name" value="RHOD"/>
    <property type="match status" value="1"/>
</dbReference>
<gene>
    <name evidence="2" type="ORF">RM590_15960</name>
</gene>
<dbReference type="Gene3D" id="3.40.250.10">
    <property type="entry name" value="Rhodanese-like domain"/>
    <property type="match status" value="1"/>
</dbReference>
<dbReference type="RefSeq" id="WP_311705231.1">
    <property type="nucleotide sequence ID" value="NZ_JAVREL010000008.1"/>
</dbReference>
<reference evidence="3" key="1">
    <citation type="submission" date="2023-07" db="EMBL/GenBank/DDBJ databases">
        <title>30 novel species of actinomycetes from the DSMZ collection.</title>
        <authorList>
            <person name="Nouioui I."/>
        </authorList>
    </citation>
    <scope>NUCLEOTIDE SEQUENCE [LARGE SCALE GENOMIC DNA]</scope>
    <source>
        <strain evidence="3">DSM 44938</strain>
    </source>
</reference>
<name>A0ABU2MR52_9ACTN</name>
<dbReference type="InterPro" id="IPR001763">
    <property type="entry name" value="Rhodanese-like_dom"/>
</dbReference>
<evidence type="ECO:0000313" key="3">
    <source>
        <dbReference type="Proteomes" id="UP001183246"/>
    </source>
</evidence>
<dbReference type="EMBL" id="JAVREL010000008">
    <property type="protein sequence ID" value="MDT0344102.1"/>
    <property type="molecule type" value="Genomic_DNA"/>
</dbReference>
<sequence length="128" mass="13640">MPIDEHLAAVRRGLNRLGPREAHAAVRAGAVLVDTRPEFQRSAGTIPGALVIERNHLEWRLDPASGASVPEATGPDVRWIVFCDEGYASSLAAASLVAIGLRRATDLAGGFQAWRRAGLPVTPPLSVR</sequence>
<protein>
    <submittedName>
        <fullName evidence="2">Rhodanese-like domain-containing protein</fullName>
    </submittedName>
</protein>
<dbReference type="PROSITE" id="PS50206">
    <property type="entry name" value="RHODANESE_3"/>
    <property type="match status" value="1"/>
</dbReference>
<dbReference type="Proteomes" id="UP001183246">
    <property type="component" value="Unassembled WGS sequence"/>
</dbReference>
<proteinExistence type="predicted"/>
<dbReference type="InterPro" id="IPR036873">
    <property type="entry name" value="Rhodanese-like_dom_sf"/>
</dbReference>
<evidence type="ECO:0000313" key="2">
    <source>
        <dbReference type="EMBL" id="MDT0344102.1"/>
    </source>
</evidence>
<keyword evidence="3" id="KW-1185">Reference proteome</keyword>
<evidence type="ECO:0000259" key="1">
    <source>
        <dbReference type="PROSITE" id="PS50206"/>
    </source>
</evidence>
<dbReference type="PANTHER" id="PTHR44086">
    <property type="entry name" value="THIOSULFATE SULFURTRANSFERASE RDL2, MITOCHONDRIAL-RELATED"/>
    <property type="match status" value="1"/>
</dbReference>
<comment type="caution">
    <text evidence="2">The sequence shown here is derived from an EMBL/GenBank/DDBJ whole genome shotgun (WGS) entry which is preliminary data.</text>
</comment>
<dbReference type="Pfam" id="PF00581">
    <property type="entry name" value="Rhodanese"/>
    <property type="match status" value="1"/>
</dbReference>
<dbReference type="SUPFAM" id="SSF52821">
    <property type="entry name" value="Rhodanese/Cell cycle control phosphatase"/>
    <property type="match status" value="1"/>
</dbReference>